<dbReference type="EMBL" id="JAJTTC010000003">
    <property type="protein sequence ID" value="MCF0063054.1"/>
    <property type="molecule type" value="Genomic_DNA"/>
</dbReference>
<evidence type="ECO:0000313" key="2">
    <source>
        <dbReference type="EMBL" id="MCF0063054.1"/>
    </source>
</evidence>
<dbReference type="InterPro" id="IPR007730">
    <property type="entry name" value="SPOR-like_dom"/>
</dbReference>
<dbReference type="AlphaFoldDB" id="A0A9X1TFV7"/>
<dbReference type="Pfam" id="PF18175">
    <property type="entry name" value="HU-CCDC81_bac_2"/>
    <property type="match status" value="1"/>
</dbReference>
<evidence type="ECO:0000259" key="1">
    <source>
        <dbReference type="PROSITE" id="PS51724"/>
    </source>
</evidence>
<organism evidence="2 3">
    <name type="scientific">Dyadobacter chenwenxiniae</name>
    <dbReference type="NCBI Taxonomy" id="2906456"/>
    <lineage>
        <taxon>Bacteria</taxon>
        <taxon>Pseudomonadati</taxon>
        <taxon>Bacteroidota</taxon>
        <taxon>Cytophagia</taxon>
        <taxon>Cytophagales</taxon>
        <taxon>Spirosomataceae</taxon>
        <taxon>Dyadobacter</taxon>
    </lineage>
</organism>
<dbReference type="InterPro" id="IPR040495">
    <property type="entry name" value="HU-CCDC81_bac_1"/>
</dbReference>
<dbReference type="InterPro" id="IPR036680">
    <property type="entry name" value="SPOR-like_sf"/>
</dbReference>
<proteinExistence type="predicted"/>
<protein>
    <submittedName>
        <fullName evidence="2">SPOR domain-containing protein</fullName>
    </submittedName>
</protein>
<sequence length="363" mass="40029">MIAVETVIRKLVGEYEFVIIPGFGALLSHQIPAAYDDMSQTFSPPAKKLAFNEFLKLDDGLLANYISRHEGLSHTEAVDYVKHYTDELRQNLEQRGQAQITGIGDFSKNIEGKLVFEPNTEKYFKDEWYGFEKIRAKQIDKKLISVAAAETYIAEEQVEVIEAEEERSNTFRWAKWAAAAVIATIVCGLSVFLVNSKNGDIQSTLNPFAELFPKSETVSEEKTETVVVPVEVAPSPATQPVVVDSSVIATKPGEAATVVKVDSAKEKAFVPAAKPQPAGSVEPVKESKFYVIAGTFKGMRQANVLLTQLKEKGFEDASILPPDRFGKKVKVAVNGYGNETDAYRASAKLKRVIGEAGWVYVRK</sequence>
<reference evidence="2" key="1">
    <citation type="submission" date="2021-12" db="EMBL/GenBank/DDBJ databases">
        <title>Novel species in genus Dyadobacter.</title>
        <authorList>
            <person name="Ma C."/>
        </authorList>
    </citation>
    <scope>NUCLEOTIDE SEQUENCE</scope>
    <source>
        <strain evidence="2">LJ419</strain>
    </source>
</reference>
<feature type="domain" description="SPOR" evidence="1">
    <location>
        <begin position="283"/>
        <end position="362"/>
    </location>
</feature>
<dbReference type="SUPFAM" id="SSF110997">
    <property type="entry name" value="Sporulation related repeat"/>
    <property type="match status" value="1"/>
</dbReference>
<dbReference type="Proteomes" id="UP001139000">
    <property type="component" value="Unassembled WGS sequence"/>
</dbReference>
<dbReference type="GO" id="GO:0042834">
    <property type="term" value="F:peptidoglycan binding"/>
    <property type="evidence" value="ECO:0007669"/>
    <property type="project" value="InterPro"/>
</dbReference>
<accession>A0A9X1TFV7</accession>
<dbReference type="PROSITE" id="PS51724">
    <property type="entry name" value="SPOR"/>
    <property type="match status" value="1"/>
</dbReference>
<dbReference type="InterPro" id="IPR041268">
    <property type="entry name" value="HU-CCDC81_bac_2"/>
</dbReference>
<keyword evidence="3" id="KW-1185">Reference proteome</keyword>
<evidence type="ECO:0000313" key="3">
    <source>
        <dbReference type="Proteomes" id="UP001139000"/>
    </source>
</evidence>
<comment type="caution">
    <text evidence="2">The sequence shown here is derived from an EMBL/GenBank/DDBJ whole genome shotgun (WGS) entry which is preliminary data.</text>
</comment>
<dbReference type="Pfam" id="PF05036">
    <property type="entry name" value="SPOR"/>
    <property type="match status" value="1"/>
</dbReference>
<dbReference type="Gene3D" id="3.30.70.1070">
    <property type="entry name" value="Sporulation related repeat"/>
    <property type="match status" value="1"/>
</dbReference>
<name>A0A9X1TFV7_9BACT</name>
<dbReference type="RefSeq" id="WP_234656095.1">
    <property type="nucleotide sequence ID" value="NZ_CP094997.1"/>
</dbReference>
<dbReference type="Pfam" id="PF18174">
    <property type="entry name" value="HU-CCDC81_bac_1"/>
    <property type="match status" value="1"/>
</dbReference>
<gene>
    <name evidence="2" type="ORF">LXM26_16210</name>
</gene>